<comment type="pathway">
    <text evidence="1">Lipid metabolism.</text>
</comment>
<reference evidence="6" key="1">
    <citation type="submission" date="2024-05" db="EMBL/GenBank/DDBJ databases">
        <title>Whole genome shotgun sequence of Streptomyces hygroscopicus NBRC 113678.</title>
        <authorList>
            <person name="Komaki H."/>
            <person name="Tamura T."/>
        </authorList>
    </citation>
    <scope>NUCLEOTIDE SEQUENCE</scope>
    <source>
        <strain evidence="6">N11-34</strain>
    </source>
</reference>
<keyword evidence="7" id="KW-1185">Reference proteome</keyword>
<comment type="caution">
    <text evidence="6">The sequence shown here is derived from an EMBL/GenBank/DDBJ whole genome shotgun (WGS) entry which is preliminary data.</text>
</comment>
<evidence type="ECO:0000256" key="5">
    <source>
        <dbReference type="ARBA" id="ARBA00023315"/>
    </source>
</evidence>
<dbReference type="Pfam" id="PF13444">
    <property type="entry name" value="Acetyltransf_5"/>
    <property type="match status" value="1"/>
</dbReference>
<keyword evidence="5" id="KW-0012">Acyltransferase</keyword>
<keyword evidence="4" id="KW-0443">Lipid metabolism</keyword>
<evidence type="ECO:0008006" key="8">
    <source>
        <dbReference type="Google" id="ProtNLM"/>
    </source>
</evidence>
<evidence type="ECO:0000313" key="7">
    <source>
        <dbReference type="Proteomes" id="UP001054854"/>
    </source>
</evidence>
<organism evidence="6 7">
    <name type="scientific">Streptomyces hygroscopicus</name>
    <dbReference type="NCBI Taxonomy" id="1912"/>
    <lineage>
        <taxon>Bacteria</taxon>
        <taxon>Bacillati</taxon>
        <taxon>Actinomycetota</taxon>
        <taxon>Actinomycetes</taxon>
        <taxon>Kitasatosporales</taxon>
        <taxon>Streptomycetaceae</taxon>
        <taxon>Streptomyces</taxon>
        <taxon>Streptomyces violaceusniger group</taxon>
    </lineage>
</organism>
<evidence type="ECO:0000256" key="4">
    <source>
        <dbReference type="ARBA" id="ARBA00023098"/>
    </source>
</evidence>
<evidence type="ECO:0000256" key="3">
    <source>
        <dbReference type="ARBA" id="ARBA00022679"/>
    </source>
</evidence>
<keyword evidence="2" id="KW-0444">Lipid biosynthesis</keyword>
<dbReference type="Gene3D" id="3.40.630.30">
    <property type="match status" value="1"/>
</dbReference>
<dbReference type="PANTHER" id="PTHR37323:SF1">
    <property type="entry name" value="L-ORNITHINE N(ALPHA)-ACYLTRANSFERASE"/>
    <property type="match status" value="1"/>
</dbReference>
<dbReference type="Proteomes" id="UP001054854">
    <property type="component" value="Unassembled WGS sequence"/>
</dbReference>
<dbReference type="InterPro" id="IPR016181">
    <property type="entry name" value="Acyl_CoA_acyltransferase"/>
</dbReference>
<evidence type="ECO:0000256" key="2">
    <source>
        <dbReference type="ARBA" id="ARBA00022516"/>
    </source>
</evidence>
<dbReference type="SUPFAM" id="SSF55729">
    <property type="entry name" value="Acyl-CoA N-acyltransferases (Nat)"/>
    <property type="match status" value="1"/>
</dbReference>
<evidence type="ECO:0000256" key="1">
    <source>
        <dbReference type="ARBA" id="ARBA00005189"/>
    </source>
</evidence>
<name>A0ABQ3UBW5_STRHY</name>
<sequence length="253" mass="27947">MPVLTTSTTATASTSSYVTSIAHTREQVHAAQRLRYQVFGQERGGRLDAAVDGRDVDEFDEVMDHLIVTDTATDTVVGTYRLLPPGRSERLYSDTEFDLRGVPAEVRTSMVEAGRACVHADHRSGAVINLMWAGLARYVLLSGHRYLAGCASVPLAGGERAAANAWLLGSTKHAAPPELRVHPHDPWIPSQPLDGEPSYAELPPLLRGYLRVGAWMCGSPQHDRAFDDADFFVLLDTARMNDRYRRYFLGEPR</sequence>
<dbReference type="PANTHER" id="PTHR37323">
    <property type="entry name" value="GCN5-RELATED N-ACETYLTRANSFERASE"/>
    <property type="match status" value="1"/>
</dbReference>
<dbReference type="InterPro" id="IPR052351">
    <property type="entry name" value="Ornithine_N-alpha-AT"/>
</dbReference>
<keyword evidence="3" id="KW-0808">Transferase</keyword>
<evidence type="ECO:0000313" key="6">
    <source>
        <dbReference type="EMBL" id="GHJ33093.1"/>
    </source>
</evidence>
<dbReference type="EMBL" id="BNEK01000005">
    <property type="protein sequence ID" value="GHJ33093.1"/>
    <property type="molecule type" value="Genomic_DNA"/>
</dbReference>
<gene>
    <name evidence="6" type="ORF">TPA0910_75260</name>
</gene>
<proteinExistence type="predicted"/>
<accession>A0ABQ3UBW5</accession>
<protein>
    <recommendedName>
        <fullName evidence="8">GNAT family N-acetyltransferase</fullName>
    </recommendedName>
</protein>
<dbReference type="RefSeq" id="WP_236259292.1">
    <property type="nucleotide sequence ID" value="NZ_BNEK01000005.1"/>
</dbReference>